<dbReference type="SUPFAM" id="SSF48173">
    <property type="entry name" value="Cryptochrome/photolyase FAD-binding domain"/>
    <property type="match status" value="1"/>
</dbReference>
<evidence type="ECO:0000313" key="2">
    <source>
        <dbReference type="Proteomes" id="UP000292544"/>
    </source>
</evidence>
<dbReference type="Pfam" id="PF04244">
    <property type="entry name" value="DPRP"/>
    <property type="match status" value="1"/>
</dbReference>
<dbReference type="InterPro" id="IPR052551">
    <property type="entry name" value="UV-DNA_repair_photolyase"/>
</dbReference>
<dbReference type="Gene3D" id="3.40.50.620">
    <property type="entry name" value="HUPs"/>
    <property type="match status" value="1"/>
</dbReference>
<gene>
    <name evidence="1" type="ORF">EXY25_04135</name>
</gene>
<dbReference type="Proteomes" id="UP000292544">
    <property type="component" value="Unassembled WGS sequence"/>
</dbReference>
<dbReference type="EMBL" id="SHLY01000001">
    <property type="protein sequence ID" value="TAA48419.1"/>
    <property type="molecule type" value="Genomic_DNA"/>
</dbReference>
<evidence type="ECO:0000313" key="1">
    <source>
        <dbReference type="EMBL" id="TAA48419.1"/>
    </source>
</evidence>
<dbReference type="InterPro" id="IPR007357">
    <property type="entry name" value="PhrB-like"/>
</dbReference>
<dbReference type="PANTHER" id="PTHR38657:SF1">
    <property type="entry name" value="SLR1343 PROTEIN"/>
    <property type="match status" value="1"/>
</dbReference>
<reference evidence="2" key="1">
    <citation type="submission" date="2019-02" db="EMBL/GenBank/DDBJ databases">
        <title>Draft genome sequence of Muricauda sp. 176CP4-71.</title>
        <authorList>
            <person name="Park J.-S."/>
        </authorList>
    </citation>
    <scope>NUCLEOTIDE SEQUENCE [LARGE SCALE GENOMIC DNA]</scope>
    <source>
        <strain evidence="2">176GS2-150</strain>
    </source>
</reference>
<protein>
    <submittedName>
        <fullName evidence="1">Cryptochrome/photolyase family protein</fullName>
    </submittedName>
</protein>
<sequence>MIDKALQSALERAQTYLSKRGELADQTQPSGPLLPTERIRLILGDQLNPSHSWYRSVDPGTLYLIAELKQETGYVKHHIQKICAFFCAMAGFANALKTAGHQVLHLTLDDTHAYESLPPLINDILTFTGANGFEFQRPDEYRLKQQLETMQLPDGVSRTIWDSEHFLLPFDELNHYFKVDTAHRMETFYRKMRRRYELLMNGDEPEGGQWNYDANNREKLSQQEIEALPEPLCFANDVTDIKARLDKHKVEYFGSYHSALLWPVTRQQGLQLLDYFCQQLLPKFGRFQDAMTCQSETKWSLYHCRLSFAMNAKLLHPKQVIDAAITAYRQAVGAITIAQVEGFVRQILGWREYVRGIYWLNMPQYAEKNALNGHRTLPKYFWDGETQMRCMRESLGQSLEYAYGHHIQRLMVIGNFALITGMDPDLVDAWYLGVYIDAIEWVEMPNTRGMSQFADGGLLASKPYAASGNYINKMSDYCANCHYQVKQKTGSKACPFNALYWHFMNEHRDRIARNPRIGMVYRNWDKMSDENRTAVLSQAGTYLADLDSL</sequence>
<dbReference type="PANTHER" id="PTHR38657">
    <property type="entry name" value="SLR1343 PROTEIN"/>
    <property type="match status" value="1"/>
</dbReference>
<dbReference type="InterPro" id="IPR014729">
    <property type="entry name" value="Rossmann-like_a/b/a_fold"/>
</dbReference>
<dbReference type="Gene3D" id="1.10.579.10">
    <property type="entry name" value="DNA Cyclobutane Dipyrimidine Photolyase, subunit A, domain 3"/>
    <property type="match status" value="1"/>
</dbReference>
<organism evidence="1 2">
    <name type="scientific">Corallincola spongiicola</name>
    <dbReference type="NCBI Taxonomy" id="2520508"/>
    <lineage>
        <taxon>Bacteria</taxon>
        <taxon>Pseudomonadati</taxon>
        <taxon>Pseudomonadota</taxon>
        <taxon>Gammaproteobacteria</taxon>
        <taxon>Alteromonadales</taxon>
        <taxon>Psychromonadaceae</taxon>
        <taxon>Corallincola</taxon>
    </lineage>
</organism>
<keyword evidence="2" id="KW-1185">Reference proteome</keyword>
<proteinExistence type="predicted"/>
<comment type="caution">
    <text evidence="1">The sequence shown here is derived from an EMBL/GenBank/DDBJ whole genome shotgun (WGS) entry which is preliminary data.</text>
</comment>
<name>A0ABY1WUK0_9GAMM</name>
<accession>A0ABY1WUK0</accession>
<dbReference type="Gene3D" id="1.25.40.80">
    <property type="match status" value="1"/>
</dbReference>
<dbReference type="InterPro" id="IPR036134">
    <property type="entry name" value="Crypto/Photolyase_FAD-like_sf"/>
</dbReference>
<dbReference type="RefSeq" id="WP_130565812.1">
    <property type="nucleotide sequence ID" value="NZ_SHLY01000001.1"/>
</dbReference>
<dbReference type="Gene3D" id="1.10.10.1710">
    <property type="entry name" value="Deoxyribodipyrimidine photolyase-related"/>
    <property type="match status" value="1"/>
</dbReference>